<evidence type="ECO:0000313" key="2">
    <source>
        <dbReference type="EMBL" id="BAT74832.1"/>
    </source>
</evidence>
<feature type="compositionally biased region" description="Polar residues" evidence="1">
    <location>
        <begin position="60"/>
        <end position="69"/>
    </location>
</feature>
<dbReference type="EMBL" id="AP015034">
    <property type="protein sequence ID" value="BAT74832.1"/>
    <property type="molecule type" value="Genomic_DNA"/>
</dbReference>
<keyword evidence="3" id="KW-1185">Reference proteome</keyword>
<reference evidence="2 3" key="1">
    <citation type="journal article" date="2015" name="Sci. Rep.">
        <title>The power of single molecule real-time sequencing technology in the de novo assembly of a eukaryotic genome.</title>
        <authorList>
            <person name="Sakai H."/>
            <person name="Naito K."/>
            <person name="Ogiso-Tanaka E."/>
            <person name="Takahashi Y."/>
            <person name="Iseki K."/>
            <person name="Muto C."/>
            <person name="Satou K."/>
            <person name="Teruya K."/>
            <person name="Shiroma A."/>
            <person name="Shimoji M."/>
            <person name="Hirano T."/>
            <person name="Itoh T."/>
            <person name="Kaga A."/>
            <person name="Tomooka N."/>
        </authorList>
    </citation>
    <scope>NUCLEOTIDE SEQUENCE [LARGE SCALE GENOMIC DNA]</scope>
    <source>
        <strain evidence="3">cv. Shumari</strain>
    </source>
</reference>
<sequence length="69" mass="7915">MSSRSSLVHHLHFEFSEHSDFNTSSPQPGITLCLLLSLRVDQSSPNPQKGWQKRSKRTRNTALDFNTME</sequence>
<name>A0A0S3R2T0_PHAAN</name>
<feature type="region of interest" description="Disordered" evidence="1">
    <location>
        <begin position="43"/>
        <end position="69"/>
    </location>
</feature>
<accession>A0A0S3R2T0</accession>
<proteinExistence type="predicted"/>
<dbReference type="AlphaFoldDB" id="A0A0S3R2T0"/>
<protein>
    <submittedName>
        <fullName evidence="2">Uncharacterized protein</fullName>
    </submittedName>
</protein>
<evidence type="ECO:0000256" key="1">
    <source>
        <dbReference type="SAM" id="MobiDB-lite"/>
    </source>
</evidence>
<gene>
    <name evidence="2" type="primary">Vigan.01G259600</name>
    <name evidence="2" type="ORF">VIGAN_01259600</name>
</gene>
<organism evidence="2 3">
    <name type="scientific">Vigna angularis var. angularis</name>
    <dbReference type="NCBI Taxonomy" id="157739"/>
    <lineage>
        <taxon>Eukaryota</taxon>
        <taxon>Viridiplantae</taxon>
        <taxon>Streptophyta</taxon>
        <taxon>Embryophyta</taxon>
        <taxon>Tracheophyta</taxon>
        <taxon>Spermatophyta</taxon>
        <taxon>Magnoliopsida</taxon>
        <taxon>eudicotyledons</taxon>
        <taxon>Gunneridae</taxon>
        <taxon>Pentapetalae</taxon>
        <taxon>rosids</taxon>
        <taxon>fabids</taxon>
        <taxon>Fabales</taxon>
        <taxon>Fabaceae</taxon>
        <taxon>Papilionoideae</taxon>
        <taxon>50 kb inversion clade</taxon>
        <taxon>NPAAA clade</taxon>
        <taxon>indigoferoid/millettioid clade</taxon>
        <taxon>Phaseoleae</taxon>
        <taxon>Vigna</taxon>
    </lineage>
</organism>
<dbReference type="Proteomes" id="UP000291084">
    <property type="component" value="Chromosome 1"/>
</dbReference>
<evidence type="ECO:0000313" key="3">
    <source>
        <dbReference type="Proteomes" id="UP000291084"/>
    </source>
</evidence>